<dbReference type="CDD" id="cd02966">
    <property type="entry name" value="TlpA_like_family"/>
    <property type="match status" value="1"/>
</dbReference>
<evidence type="ECO:0000313" key="2">
    <source>
        <dbReference type="EMBL" id="MDQ1098725.1"/>
    </source>
</evidence>
<dbReference type="Gene3D" id="3.40.30.10">
    <property type="entry name" value="Glutaredoxin"/>
    <property type="match status" value="1"/>
</dbReference>
<dbReference type="InterPro" id="IPR036249">
    <property type="entry name" value="Thioredoxin-like_sf"/>
</dbReference>
<proteinExistence type="predicted"/>
<dbReference type="RefSeq" id="WP_307454072.1">
    <property type="nucleotide sequence ID" value="NZ_JAUTAL010000001.1"/>
</dbReference>
<dbReference type="Proteomes" id="UP001225072">
    <property type="component" value="Unassembled WGS sequence"/>
</dbReference>
<dbReference type="InterPro" id="IPR013766">
    <property type="entry name" value="Thioredoxin_domain"/>
</dbReference>
<dbReference type="SUPFAM" id="SSF52833">
    <property type="entry name" value="Thioredoxin-like"/>
    <property type="match status" value="1"/>
</dbReference>
<organism evidence="2 3">
    <name type="scientific">Chryseobacterium camelliae</name>
    <dbReference type="NCBI Taxonomy" id="1265445"/>
    <lineage>
        <taxon>Bacteria</taxon>
        <taxon>Pseudomonadati</taxon>
        <taxon>Bacteroidota</taxon>
        <taxon>Flavobacteriia</taxon>
        <taxon>Flavobacteriales</taxon>
        <taxon>Weeksellaceae</taxon>
        <taxon>Chryseobacterium group</taxon>
        <taxon>Chryseobacterium</taxon>
    </lineage>
</organism>
<evidence type="ECO:0000313" key="3">
    <source>
        <dbReference type="Proteomes" id="UP001225072"/>
    </source>
</evidence>
<protein>
    <submittedName>
        <fullName evidence="2">Cytochrome c biogenesis protein CcmG/thiol:disulfide interchange protein DsbE</fullName>
    </submittedName>
</protein>
<evidence type="ECO:0000259" key="1">
    <source>
        <dbReference type="PROSITE" id="PS51352"/>
    </source>
</evidence>
<gene>
    <name evidence="2" type="ORF">QE404_003872</name>
</gene>
<dbReference type="PANTHER" id="PTHR42852">
    <property type="entry name" value="THIOL:DISULFIDE INTERCHANGE PROTEIN DSBE"/>
    <property type="match status" value="1"/>
</dbReference>
<dbReference type="Pfam" id="PF08534">
    <property type="entry name" value="Redoxin"/>
    <property type="match status" value="1"/>
</dbReference>
<dbReference type="InterPro" id="IPR013740">
    <property type="entry name" value="Redoxin"/>
</dbReference>
<keyword evidence="3" id="KW-1185">Reference proteome</keyword>
<dbReference type="EMBL" id="JAUTAL010000001">
    <property type="protein sequence ID" value="MDQ1098725.1"/>
    <property type="molecule type" value="Genomic_DNA"/>
</dbReference>
<sequence>MKNIFSLFFTLSIILVFSQNKYYRIAGNKIFDEKGYKNFKDSISIKGKLTESIALVFKKNDSTFVLPRLEIKSANTSGYFFDYQTYSEQTFKKKVDFTNLKSIRSNKNIDHSKPYFVNCWFINCSPCVAEIPDLNKLQEEYKNKINFIAITFDNENLVKRFLEKTPFNFINLSNQKDLLHKMEVFSYPTSFILDKDGNFISFVPVGNEMYTKKILEKLIAN</sequence>
<feature type="domain" description="Thioredoxin" evidence="1">
    <location>
        <begin position="55"/>
        <end position="221"/>
    </location>
</feature>
<comment type="caution">
    <text evidence="2">The sequence shown here is derived from an EMBL/GenBank/DDBJ whole genome shotgun (WGS) entry which is preliminary data.</text>
</comment>
<name>A0ABU0TNV8_9FLAO</name>
<dbReference type="PANTHER" id="PTHR42852:SF13">
    <property type="entry name" value="PROTEIN DIPZ"/>
    <property type="match status" value="1"/>
</dbReference>
<dbReference type="InterPro" id="IPR050553">
    <property type="entry name" value="Thioredoxin_ResA/DsbE_sf"/>
</dbReference>
<dbReference type="PROSITE" id="PS51352">
    <property type="entry name" value="THIOREDOXIN_2"/>
    <property type="match status" value="1"/>
</dbReference>
<accession>A0ABU0TNV8</accession>
<reference evidence="2 3" key="1">
    <citation type="submission" date="2023-07" db="EMBL/GenBank/DDBJ databases">
        <title>Functional and genomic diversity of the sorghum phyllosphere microbiome.</title>
        <authorList>
            <person name="Shade A."/>
        </authorList>
    </citation>
    <scope>NUCLEOTIDE SEQUENCE [LARGE SCALE GENOMIC DNA]</scope>
    <source>
        <strain evidence="2 3">SORGH_AS_1064</strain>
    </source>
</reference>